<reference evidence="1 2" key="1">
    <citation type="submission" date="2018-09" db="EMBL/GenBank/DDBJ databases">
        <title>Zymobacter palmae IAM14233 (=T109) whole genome analysis.</title>
        <authorList>
            <person name="Yanase H."/>
        </authorList>
    </citation>
    <scope>NUCLEOTIDE SEQUENCE [LARGE SCALE GENOMIC DNA]</scope>
    <source>
        <strain evidence="1 2">IAM14233</strain>
    </source>
</reference>
<protein>
    <submittedName>
        <fullName evidence="1">Sulfite reductase, ferredoxin dependent</fullName>
    </submittedName>
</protein>
<keyword evidence="2" id="KW-1185">Reference proteome</keyword>
<name>A0A348HH88_9GAMM</name>
<dbReference type="KEGG" id="zpl:ZBT109_2258"/>
<evidence type="ECO:0000313" key="1">
    <source>
        <dbReference type="EMBL" id="BBG30990.1"/>
    </source>
</evidence>
<evidence type="ECO:0000313" key="2">
    <source>
        <dbReference type="Proteomes" id="UP000267342"/>
    </source>
</evidence>
<proteinExistence type="predicted"/>
<dbReference type="Proteomes" id="UP000267342">
    <property type="component" value="Chromosome"/>
</dbReference>
<dbReference type="AlphaFoldDB" id="A0A348HH88"/>
<accession>A0A348HH88</accession>
<organism evidence="1 2">
    <name type="scientific">Zymobacter palmae</name>
    <dbReference type="NCBI Taxonomy" id="33074"/>
    <lineage>
        <taxon>Bacteria</taxon>
        <taxon>Pseudomonadati</taxon>
        <taxon>Pseudomonadota</taxon>
        <taxon>Gammaproteobacteria</taxon>
        <taxon>Oceanospirillales</taxon>
        <taxon>Halomonadaceae</taxon>
        <taxon>Zymobacter group</taxon>
        <taxon>Zymobacter</taxon>
    </lineage>
</organism>
<gene>
    <name evidence="1" type="ORF">ZBT109_2258</name>
</gene>
<dbReference type="EMBL" id="AP018933">
    <property type="protein sequence ID" value="BBG30990.1"/>
    <property type="molecule type" value="Genomic_DNA"/>
</dbReference>
<sequence length="215" mass="24259">MRPFAAFDIERAFSGQRQHQAFAYCAQCAFDQFDFDVGREVEQLGDLLFVDAQALCQFSAVDALIGHLVPQQDFSHGQQRQTQQVLAHSRRVRLRNRLTGGNIAPQHVLGAQRSLVEGITQAVTYALQLWQCRAGNGYLARRATFDGLDIDIDRIFVHDIIAFDSKKREGQRQRCCLAAAHSLILSREGQGVPMPRFWLSPARCSIIVTSCRLRQ</sequence>